<accession>A0A3P3VL31</accession>
<dbReference type="AlphaFoldDB" id="A0A3P3VL31"/>
<dbReference type="EMBL" id="QWEZ01000002">
    <property type="protein sequence ID" value="RRJ83027.1"/>
    <property type="molecule type" value="Genomic_DNA"/>
</dbReference>
<keyword evidence="3" id="KW-1003">Cell membrane</keyword>
<evidence type="ECO:0000256" key="3">
    <source>
        <dbReference type="ARBA" id="ARBA00022475"/>
    </source>
</evidence>
<evidence type="ECO:0000313" key="8">
    <source>
        <dbReference type="EMBL" id="RRJ83027.1"/>
    </source>
</evidence>
<evidence type="ECO:0000256" key="7">
    <source>
        <dbReference type="SAM" id="Phobius"/>
    </source>
</evidence>
<dbReference type="PANTHER" id="PTHR34857:SF2">
    <property type="entry name" value="SLL0384 PROTEIN"/>
    <property type="match status" value="1"/>
</dbReference>
<reference evidence="8 9" key="1">
    <citation type="submission" date="2018-08" db="EMBL/GenBank/DDBJ databases">
        <authorList>
            <person name="Khan S.A."/>
        </authorList>
    </citation>
    <scope>NUCLEOTIDE SEQUENCE [LARGE SCALE GENOMIC DNA]</scope>
    <source>
        <strain evidence="8 9">GTF-13</strain>
    </source>
</reference>
<dbReference type="PANTHER" id="PTHR34857">
    <property type="entry name" value="SLL0384 PROTEIN"/>
    <property type="match status" value="1"/>
</dbReference>
<proteinExistence type="inferred from homology"/>
<keyword evidence="6 7" id="KW-0472">Membrane</keyword>
<dbReference type="CDD" id="cd16914">
    <property type="entry name" value="EcfT"/>
    <property type="match status" value="1"/>
</dbReference>
<keyword evidence="4 7" id="KW-0812">Transmembrane</keyword>
<dbReference type="Pfam" id="PF02361">
    <property type="entry name" value="CbiQ"/>
    <property type="match status" value="1"/>
</dbReference>
<evidence type="ECO:0000256" key="6">
    <source>
        <dbReference type="ARBA" id="ARBA00023136"/>
    </source>
</evidence>
<evidence type="ECO:0000256" key="1">
    <source>
        <dbReference type="ARBA" id="ARBA00004651"/>
    </source>
</evidence>
<comment type="similarity">
    <text evidence="2">Belongs to the CbiQ family.</text>
</comment>
<evidence type="ECO:0000256" key="4">
    <source>
        <dbReference type="ARBA" id="ARBA00022692"/>
    </source>
</evidence>
<dbReference type="RefSeq" id="WP_125017312.1">
    <property type="nucleotide sequence ID" value="NZ_QWEZ01000002.1"/>
</dbReference>
<dbReference type="InterPro" id="IPR012809">
    <property type="entry name" value="ECF_CbiQ"/>
</dbReference>
<keyword evidence="9" id="KW-1185">Reference proteome</keyword>
<dbReference type="NCBIfam" id="TIGR02454">
    <property type="entry name" value="ECF_T_CbiQ"/>
    <property type="match status" value="1"/>
</dbReference>
<dbReference type="Proteomes" id="UP000280792">
    <property type="component" value="Unassembled WGS sequence"/>
</dbReference>
<feature type="transmembrane region" description="Helical" evidence="7">
    <location>
        <begin position="26"/>
        <end position="58"/>
    </location>
</feature>
<comment type="subcellular location">
    <subcellularLocation>
        <location evidence="1">Cell membrane</location>
        <topology evidence="1">Multi-pass membrane protein</topology>
    </subcellularLocation>
</comment>
<evidence type="ECO:0000256" key="2">
    <source>
        <dbReference type="ARBA" id="ARBA00008564"/>
    </source>
</evidence>
<feature type="transmembrane region" description="Helical" evidence="7">
    <location>
        <begin position="236"/>
        <end position="253"/>
    </location>
</feature>
<dbReference type="InterPro" id="IPR003339">
    <property type="entry name" value="ABC/ECF_trnsptr_transmembrane"/>
</dbReference>
<gene>
    <name evidence="8" type="primary">cbiQ</name>
    <name evidence="8" type="ORF">D0544_14380</name>
</gene>
<comment type="caution">
    <text evidence="8">The sequence shown here is derived from an EMBL/GenBank/DDBJ whole genome shotgun (WGS) entry which is preliminary data.</text>
</comment>
<dbReference type="GO" id="GO:0043190">
    <property type="term" value="C:ATP-binding cassette (ABC) transporter complex"/>
    <property type="evidence" value="ECO:0007669"/>
    <property type="project" value="InterPro"/>
</dbReference>
<dbReference type="GO" id="GO:0006824">
    <property type="term" value="P:cobalt ion transport"/>
    <property type="evidence" value="ECO:0007669"/>
    <property type="project" value="InterPro"/>
</dbReference>
<protein>
    <submittedName>
        <fullName evidence="8">Cobalt ECF transporter T component CbiQ</fullName>
    </submittedName>
</protein>
<sequence length="254" mass="27753">MSLSLQLRAEAELNPWLARLDPRARLLLALLFAATVVSLQQPLTLLVALGGALALALASGLRPALLLKRLLALEGFMLVLVLMLPFSVPGEPLFQLGPLSASGAGLERALVILLKANAVVVALLTLAGTLEPIVFGHALARLGVPDKLVHLLLFTLRYVDLLFAEYQRLRLAMRARAFAPASNGHTWRSYGYLIGMLLVRSLERAQRIQAAMKCRGFNNRLLLVDASRWQGADSRFLLLATLGLAALLLLERWQ</sequence>
<organism evidence="8 9">
    <name type="scientific">Aestuariirhabdus litorea</name>
    <dbReference type="NCBI Taxonomy" id="2528527"/>
    <lineage>
        <taxon>Bacteria</taxon>
        <taxon>Pseudomonadati</taxon>
        <taxon>Pseudomonadota</taxon>
        <taxon>Gammaproteobacteria</taxon>
        <taxon>Oceanospirillales</taxon>
        <taxon>Aestuariirhabdaceae</taxon>
        <taxon>Aestuariirhabdus</taxon>
    </lineage>
</organism>
<evidence type="ECO:0000256" key="5">
    <source>
        <dbReference type="ARBA" id="ARBA00022989"/>
    </source>
</evidence>
<evidence type="ECO:0000313" key="9">
    <source>
        <dbReference type="Proteomes" id="UP000280792"/>
    </source>
</evidence>
<feature type="transmembrane region" description="Helical" evidence="7">
    <location>
        <begin position="70"/>
        <end position="88"/>
    </location>
</feature>
<dbReference type="InterPro" id="IPR051611">
    <property type="entry name" value="ECF_transporter_component"/>
</dbReference>
<reference evidence="8 9" key="2">
    <citation type="submission" date="2018-12" db="EMBL/GenBank/DDBJ databases">
        <title>Simiduia agarivorans gen. nov., sp. nov., a marine, agarolytic bacterium isolated from shallow coastal water from Keelung, Taiwan.</title>
        <authorList>
            <person name="Shieh W.Y."/>
        </authorList>
    </citation>
    <scope>NUCLEOTIDE SEQUENCE [LARGE SCALE GENOMIC DNA]</scope>
    <source>
        <strain evidence="8 9">GTF-13</strain>
    </source>
</reference>
<name>A0A3P3VL31_9GAMM</name>
<keyword evidence="5 7" id="KW-1133">Transmembrane helix</keyword>